<protein>
    <submittedName>
        <fullName evidence="2">Uncharacterized protein</fullName>
    </submittedName>
</protein>
<reference evidence="2 3" key="1">
    <citation type="submission" date="2019-07" db="EMBL/GenBank/DDBJ databases">
        <title>Finished genome of Venturia effusa.</title>
        <authorList>
            <person name="Young C.A."/>
            <person name="Cox M.P."/>
            <person name="Ganley A.R.D."/>
            <person name="David W.J."/>
        </authorList>
    </citation>
    <scope>NUCLEOTIDE SEQUENCE [LARGE SCALE GENOMIC DNA]</scope>
    <source>
        <strain evidence="3">albino</strain>
    </source>
</reference>
<dbReference type="OrthoDB" id="3939872at2759"/>
<feature type="compositionally biased region" description="Basic and acidic residues" evidence="1">
    <location>
        <begin position="423"/>
        <end position="440"/>
    </location>
</feature>
<feature type="region of interest" description="Disordered" evidence="1">
    <location>
        <begin position="423"/>
        <end position="446"/>
    </location>
</feature>
<dbReference type="EMBL" id="CP042185">
    <property type="protein sequence ID" value="QDS67577.1"/>
    <property type="molecule type" value="Genomic_DNA"/>
</dbReference>
<name>A0A517KW22_9PEZI</name>
<evidence type="ECO:0000313" key="2">
    <source>
        <dbReference type="EMBL" id="QDS67577.1"/>
    </source>
</evidence>
<feature type="compositionally biased region" description="Polar residues" evidence="1">
    <location>
        <begin position="642"/>
        <end position="663"/>
    </location>
</feature>
<feature type="compositionally biased region" description="Low complexity" evidence="1">
    <location>
        <begin position="578"/>
        <end position="588"/>
    </location>
</feature>
<gene>
    <name evidence="2" type="ORF">FKW77_003548</name>
</gene>
<feature type="compositionally biased region" description="Polar residues" evidence="1">
    <location>
        <begin position="70"/>
        <end position="82"/>
    </location>
</feature>
<feature type="compositionally biased region" description="Basic residues" evidence="1">
    <location>
        <begin position="523"/>
        <end position="538"/>
    </location>
</feature>
<feature type="region of interest" description="Disordered" evidence="1">
    <location>
        <begin position="151"/>
        <end position="381"/>
    </location>
</feature>
<feature type="compositionally biased region" description="Basic and acidic residues" evidence="1">
    <location>
        <begin position="354"/>
        <end position="374"/>
    </location>
</feature>
<feature type="compositionally biased region" description="Basic and acidic residues" evidence="1">
    <location>
        <begin position="288"/>
        <end position="300"/>
    </location>
</feature>
<sequence length="772" mass="84535">MIYRYHLALIDYKLCKIEERADSRQQILALDEPLPPPNPAFRTSTGPGPSPQNSGPKVPQRSSLRAIAHFNSQHKQSSLNTKLSQVVKASKSLQEVGLEAASIPLPRSPSPEAKESNEGLSSSQHPNASVDVPVHLAPFHGRLPLRRYSSSDLDQEAQKFSPPDSAGNKALGTSPMLRKPTLMDLALKRSRAPPKKRPDPSAPIALPAQAVPPEAQSEPFSAVLDQTSWPVPPVSISRSASFSSSRQKTELVDSADIGRSLSLTSAHRRGDLIVPLENPRPAPLSPAQKKEDLASRDSGKKKSLQQGKEELVRKKGVTKEPSGQEIATQNSWKRATFHHQEKQDVVRHKNLKRMTHDEDKNMSARLKDLRRESSAKSALKVRTDLITPKSINRESSIRSLREKTDAVKLEGLNREFPTRLTPKESADLMRLRNSKREKSRSPISAGSFAENAKSFSTLAPSFRIGKTRPRPHNLTLKASALDPPDSPPLTSLTHSNWGDSNESKHNIAAPPPSPATLAASIKSNKKRLSLQRQKQRRAARAEAKAAKRAERERASREKVRKETLTPEAERYYTKSPYDFDSSDSPSSSSDDDEESDVSEFALDTNHVPGSASQHRFFANEAGNWSTVNHLGDSRAGGGDTPRSMSVYSHQGSQSVYSVDTNGLSNGLPPGLVVHKNGHTGNQGPDGLPRRPMSSLVTSILPPLSSTALMSPGARSVTPLFHRRSTDQLGVNSVPASPADHLAHEYEEEIGELEEEGAELIRLYEQGEEAWVG</sequence>
<keyword evidence="3" id="KW-1185">Reference proteome</keyword>
<dbReference type="AlphaFoldDB" id="A0A517KW22"/>
<feature type="region of interest" description="Disordered" evidence="1">
    <location>
        <begin position="628"/>
        <end position="663"/>
    </location>
</feature>
<feature type="compositionally biased region" description="Polar residues" evidence="1">
    <location>
        <begin position="118"/>
        <end position="127"/>
    </location>
</feature>
<dbReference type="Proteomes" id="UP000316270">
    <property type="component" value="Chromosome 1"/>
</dbReference>
<organism evidence="2 3">
    <name type="scientific">Venturia effusa</name>
    <dbReference type="NCBI Taxonomy" id="50376"/>
    <lineage>
        <taxon>Eukaryota</taxon>
        <taxon>Fungi</taxon>
        <taxon>Dikarya</taxon>
        <taxon>Ascomycota</taxon>
        <taxon>Pezizomycotina</taxon>
        <taxon>Dothideomycetes</taxon>
        <taxon>Pleosporomycetidae</taxon>
        <taxon>Venturiales</taxon>
        <taxon>Venturiaceae</taxon>
        <taxon>Venturia</taxon>
    </lineage>
</organism>
<evidence type="ECO:0000256" key="1">
    <source>
        <dbReference type="SAM" id="MobiDB-lite"/>
    </source>
</evidence>
<feature type="region of interest" description="Disordered" evidence="1">
    <location>
        <begin position="100"/>
        <end position="130"/>
    </location>
</feature>
<feature type="region of interest" description="Disordered" evidence="1">
    <location>
        <begin position="28"/>
        <end position="82"/>
    </location>
</feature>
<feature type="compositionally biased region" description="Low complexity" evidence="1">
    <location>
        <begin position="235"/>
        <end position="245"/>
    </location>
</feature>
<feature type="compositionally biased region" description="Basic and acidic residues" evidence="1">
    <location>
        <begin position="539"/>
        <end position="572"/>
    </location>
</feature>
<feature type="compositionally biased region" description="Polar residues" evidence="1">
    <location>
        <begin position="41"/>
        <end position="63"/>
    </location>
</feature>
<accession>A0A517KW22</accession>
<feature type="compositionally biased region" description="Basic and acidic residues" evidence="1">
    <location>
        <begin position="338"/>
        <end position="347"/>
    </location>
</feature>
<evidence type="ECO:0000313" key="3">
    <source>
        <dbReference type="Proteomes" id="UP000316270"/>
    </source>
</evidence>
<feature type="region of interest" description="Disordered" evidence="1">
    <location>
        <begin position="460"/>
        <end position="598"/>
    </location>
</feature>
<proteinExistence type="predicted"/>
<feature type="compositionally biased region" description="Low complexity" evidence="1">
    <location>
        <begin position="478"/>
        <end position="493"/>
    </location>
</feature>